<dbReference type="RefSeq" id="XP_001802435.1">
    <property type="nucleotide sequence ID" value="XM_001802383.1"/>
</dbReference>
<reference evidence="2" key="1">
    <citation type="journal article" date="2021" name="BMC Genomics">
        <title>Chromosome-level genome assembly and manually-curated proteome of model necrotroph Parastagonospora nodorum Sn15 reveals a genome-wide trove of candidate effector homologs, and redundancy of virulence-related functions within an accessory chromosome.</title>
        <authorList>
            <person name="Bertazzoni S."/>
            <person name="Jones D.A.B."/>
            <person name="Phan H.T."/>
            <person name="Tan K.-C."/>
            <person name="Hane J.K."/>
        </authorList>
    </citation>
    <scope>NUCLEOTIDE SEQUENCE [LARGE SCALE GENOMIC DNA]</scope>
    <source>
        <strain evidence="2">SN15 / ATCC MYA-4574 / FGSC 10173)</strain>
    </source>
</reference>
<dbReference type="AlphaFoldDB" id="A0A7U2I4I6"/>
<dbReference type="EMBL" id="CP069034">
    <property type="protein sequence ID" value="QRD01565.1"/>
    <property type="molecule type" value="Genomic_DNA"/>
</dbReference>
<keyword evidence="2" id="KW-1185">Reference proteome</keyword>
<gene>
    <name evidence="1" type="ORF">JI435_122090</name>
</gene>
<protein>
    <submittedName>
        <fullName evidence="1">Uncharacterized protein</fullName>
    </submittedName>
</protein>
<accession>A0A7U2I4I6</accession>
<dbReference type="VEuPathDB" id="FungiDB:JI435_122090"/>
<evidence type="ECO:0000313" key="2">
    <source>
        <dbReference type="Proteomes" id="UP000663193"/>
    </source>
</evidence>
<name>A0A7U2I4I6_PHANO</name>
<sequence>MTQPPLWLRKHVDISLANGPLPSGITVTNTGDTPRYQISTGGVLRKFSHHPLSPEGRNEWKDVLPMAPVENGSKAETPGVAHPPIIYKPSEWLWKTQGSFKEILAKAFSISNANITPEQIVSKETNRAVEEHMKAYSVLYHPCDRRSLVTYDKEHYLSCLARHFNRGLIVVGPELKEKKKYLAHGFASPIERQAIRARYSTGLQEDFPPIILGYIPTSEEFAKWFYLEPTGAMVESYQKAMKGYVYALSSLLKYVTNNHSCDWANEARRFGYDNTDKFVRAAVSIQRSIVLGFLTVPKEYLGYAIMEYGKYLAKRGNQGYGKELFDLKRTQKSADSYPQVTFDELTLWILTSGGVSTARRFSNAWSKVIRQYLVFRRSLNTADWVQFIQAVSVLQKQ</sequence>
<dbReference type="OrthoDB" id="3694092at2759"/>
<proteinExistence type="predicted"/>
<evidence type="ECO:0000313" key="1">
    <source>
        <dbReference type="EMBL" id="QRD01565.1"/>
    </source>
</evidence>
<dbReference type="Proteomes" id="UP000663193">
    <property type="component" value="Chromosome 12"/>
</dbReference>
<dbReference type="KEGG" id="pno:SNOG_12209"/>
<organism evidence="1 2">
    <name type="scientific">Phaeosphaeria nodorum (strain SN15 / ATCC MYA-4574 / FGSC 10173)</name>
    <name type="common">Glume blotch fungus</name>
    <name type="synonym">Parastagonospora nodorum</name>
    <dbReference type="NCBI Taxonomy" id="321614"/>
    <lineage>
        <taxon>Eukaryota</taxon>
        <taxon>Fungi</taxon>
        <taxon>Dikarya</taxon>
        <taxon>Ascomycota</taxon>
        <taxon>Pezizomycotina</taxon>
        <taxon>Dothideomycetes</taxon>
        <taxon>Pleosporomycetidae</taxon>
        <taxon>Pleosporales</taxon>
        <taxon>Pleosporineae</taxon>
        <taxon>Phaeosphaeriaceae</taxon>
        <taxon>Parastagonospora</taxon>
    </lineage>
</organism>